<keyword evidence="19" id="KW-1185">Reference proteome</keyword>
<dbReference type="Pfam" id="PF00205">
    <property type="entry name" value="TPP_enzyme_M"/>
    <property type="match status" value="1"/>
</dbReference>
<evidence type="ECO:0000256" key="5">
    <source>
        <dbReference type="ARBA" id="ARBA00022605"/>
    </source>
</evidence>
<evidence type="ECO:0000259" key="16">
    <source>
        <dbReference type="Pfam" id="PF02775"/>
    </source>
</evidence>
<dbReference type="FunFam" id="3.40.50.970:FF:000007">
    <property type="entry name" value="Acetolactate synthase"/>
    <property type="match status" value="1"/>
</dbReference>
<evidence type="ECO:0000259" key="17">
    <source>
        <dbReference type="Pfam" id="PF02776"/>
    </source>
</evidence>
<evidence type="ECO:0000256" key="8">
    <source>
        <dbReference type="ARBA" id="ARBA00022723"/>
    </source>
</evidence>
<comment type="cofactor">
    <cofactor evidence="14">
        <name>Mg(2+)</name>
        <dbReference type="ChEBI" id="CHEBI:18420"/>
    </cofactor>
    <text evidence="14">Binds 1 Mg(2+) ion per subunit.</text>
</comment>
<dbReference type="EC" id="2.2.1.6" evidence="4 14"/>
<dbReference type="InterPro" id="IPR012846">
    <property type="entry name" value="Acetolactate_synth_lsu"/>
</dbReference>
<dbReference type="AlphaFoldDB" id="A0A4U0PTH3"/>
<proteinExistence type="inferred from homology"/>
<organism evidence="18 19">
    <name type="scientific">Chitiniphilus eburneus</name>
    <dbReference type="NCBI Taxonomy" id="2571148"/>
    <lineage>
        <taxon>Bacteria</taxon>
        <taxon>Pseudomonadati</taxon>
        <taxon>Pseudomonadota</taxon>
        <taxon>Betaproteobacteria</taxon>
        <taxon>Neisseriales</taxon>
        <taxon>Chitinibacteraceae</taxon>
        <taxon>Chitiniphilus</taxon>
    </lineage>
</organism>
<evidence type="ECO:0000259" key="15">
    <source>
        <dbReference type="Pfam" id="PF00205"/>
    </source>
</evidence>
<dbReference type="GO" id="GO:0000287">
    <property type="term" value="F:magnesium ion binding"/>
    <property type="evidence" value="ECO:0007669"/>
    <property type="project" value="UniProtKB-UniRule"/>
</dbReference>
<dbReference type="EMBL" id="SUMF01000016">
    <property type="protein sequence ID" value="TJZ71723.1"/>
    <property type="molecule type" value="Genomic_DNA"/>
</dbReference>
<comment type="catalytic activity">
    <reaction evidence="13 14">
        <text>2 pyruvate + H(+) = (2S)-2-acetolactate + CO2</text>
        <dbReference type="Rhea" id="RHEA:25249"/>
        <dbReference type="ChEBI" id="CHEBI:15361"/>
        <dbReference type="ChEBI" id="CHEBI:15378"/>
        <dbReference type="ChEBI" id="CHEBI:16526"/>
        <dbReference type="ChEBI" id="CHEBI:58476"/>
        <dbReference type="EC" id="2.2.1.6"/>
    </reaction>
</comment>
<dbReference type="NCBIfam" id="TIGR00118">
    <property type="entry name" value="acolac_lg"/>
    <property type="match status" value="1"/>
</dbReference>
<dbReference type="GO" id="GO:0050660">
    <property type="term" value="F:flavin adenine dinucleotide binding"/>
    <property type="evidence" value="ECO:0007669"/>
    <property type="project" value="InterPro"/>
</dbReference>
<reference evidence="18 19" key="1">
    <citation type="submission" date="2019-04" db="EMBL/GenBank/DDBJ databases">
        <title>Chitiniphilus eburnea sp. nov., a novel chitinolytic bacterium isolated from aquaculture sludge.</title>
        <authorList>
            <person name="Sheng M."/>
        </authorList>
    </citation>
    <scope>NUCLEOTIDE SEQUENCE [LARGE SCALE GENOMIC DNA]</scope>
    <source>
        <strain evidence="18 19">HX-2-15</strain>
    </source>
</reference>
<dbReference type="Pfam" id="PF02775">
    <property type="entry name" value="TPP_enzyme_C"/>
    <property type="match status" value="1"/>
</dbReference>
<dbReference type="FunFam" id="3.40.50.1220:FF:000008">
    <property type="entry name" value="Acetolactate synthase"/>
    <property type="match status" value="1"/>
</dbReference>
<dbReference type="Gene3D" id="3.40.50.1220">
    <property type="entry name" value="TPP-binding domain"/>
    <property type="match status" value="1"/>
</dbReference>
<dbReference type="RefSeq" id="WP_136773971.1">
    <property type="nucleotide sequence ID" value="NZ_CP156074.1"/>
</dbReference>
<dbReference type="GO" id="GO:0009097">
    <property type="term" value="P:isoleucine biosynthetic process"/>
    <property type="evidence" value="ECO:0007669"/>
    <property type="project" value="UniProtKB-UniPathway"/>
</dbReference>
<accession>A0A4U0PTH3</accession>
<dbReference type="InterPro" id="IPR039368">
    <property type="entry name" value="AHAS_TPP"/>
</dbReference>
<dbReference type="CDD" id="cd07035">
    <property type="entry name" value="TPP_PYR_POX_like"/>
    <property type="match status" value="1"/>
</dbReference>
<dbReference type="InterPro" id="IPR045229">
    <property type="entry name" value="TPP_enz"/>
</dbReference>
<dbReference type="SUPFAM" id="SSF52467">
    <property type="entry name" value="DHS-like NAD/FAD-binding domain"/>
    <property type="match status" value="1"/>
</dbReference>
<sequence>MELISGAEILTRCLQEEGVEFVFGYPGGAVLEIYDAIFRQEQFKHVLVRHEQAAVHAADAYSRSSDKIGVALVTSGPGATNALTGIATAYMDSIPMVVISGQVGTSAIGLDAFQEVDMVGCSRPIVKHNFLVKDVRDLAATFKKAFHIAKTGRPGPVVIDVPKDVTINKCAFEYPESLTIRSYNPPTKGHPGQIKKAAQLLAEAKRPYIYVGGGAVQGGAGAQVTELVKLLGVPCTNTLMGLGALDGTDPNFLGMLGMHGTYEANLAMQYCDVLIAVGARFDDRVISVPSQFLSNPKRIVHIDVDPSSIAKRVKVDVPIVGDVKHVLTDLIAALKEGNLRPNPDSLANWWKQINEWRKPNSLLYTPSDELIKPQSVVQKLWEITNGEAIVTSDVGQHQMWAAQYYKFRRPKQWINSGGLGTMGFGLPAAMGAQLANPDAVVACITGEGSIQMNIQELSTCKQYNTPVKVLSLNNRYLGMVRQWQEFFYGTRYSHSYMDALPDFVKIAEAYGHIGFKIENPADVEPVLREAFSPALKDRLVFMDFRTDPSENVFPMVQNGKGLNQMDLPPHMHGLQQVPFENNRDYGNLC</sequence>
<dbReference type="Pfam" id="PF02776">
    <property type="entry name" value="TPP_enzyme_N"/>
    <property type="match status" value="1"/>
</dbReference>
<keyword evidence="8 14" id="KW-0479">Metal-binding</keyword>
<dbReference type="Gene3D" id="3.40.50.970">
    <property type="match status" value="2"/>
</dbReference>
<keyword evidence="6" id="KW-0285">Flavoprotein</keyword>
<dbReference type="InterPro" id="IPR029061">
    <property type="entry name" value="THDP-binding"/>
</dbReference>
<evidence type="ECO:0000313" key="19">
    <source>
        <dbReference type="Proteomes" id="UP000310016"/>
    </source>
</evidence>
<comment type="pathway">
    <text evidence="2 14">Amino-acid biosynthesis; L-valine biosynthesis; L-valine from pyruvate: step 1/4.</text>
</comment>
<evidence type="ECO:0000256" key="6">
    <source>
        <dbReference type="ARBA" id="ARBA00022630"/>
    </source>
</evidence>
<keyword evidence="11 14" id="KW-0786">Thiamine pyrophosphate</keyword>
<dbReference type="PANTHER" id="PTHR18968:SF13">
    <property type="entry name" value="ACETOLACTATE SYNTHASE CATALYTIC SUBUNIT, MITOCHONDRIAL"/>
    <property type="match status" value="1"/>
</dbReference>
<keyword evidence="7 14" id="KW-0808">Transferase</keyword>
<comment type="caution">
    <text evidence="18">The sequence shown here is derived from an EMBL/GenBank/DDBJ whole genome shotgun (WGS) entry which is preliminary data.</text>
</comment>
<keyword evidence="5 14" id="KW-0028">Amino-acid biosynthesis</keyword>
<comment type="pathway">
    <text evidence="1 14">Amino-acid biosynthesis; L-isoleucine biosynthesis; L-isoleucine from 2-oxobutanoate: step 1/4.</text>
</comment>
<evidence type="ECO:0000256" key="11">
    <source>
        <dbReference type="ARBA" id="ARBA00023052"/>
    </source>
</evidence>
<dbReference type="GO" id="GO:0009099">
    <property type="term" value="P:L-valine biosynthetic process"/>
    <property type="evidence" value="ECO:0007669"/>
    <property type="project" value="UniProtKB-UniPathway"/>
</dbReference>
<evidence type="ECO:0000256" key="1">
    <source>
        <dbReference type="ARBA" id="ARBA00004974"/>
    </source>
</evidence>
<dbReference type="CDD" id="cd02015">
    <property type="entry name" value="TPP_AHAS"/>
    <property type="match status" value="1"/>
</dbReference>
<evidence type="ECO:0000313" key="18">
    <source>
        <dbReference type="EMBL" id="TJZ71723.1"/>
    </source>
</evidence>
<evidence type="ECO:0000256" key="10">
    <source>
        <dbReference type="ARBA" id="ARBA00022842"/>
    </source>
</evidence>
<evidence type="ECO:0000256" key="12">
    <source>
        <dbReference type="ARBA" id="ARBA00023304"/>
    </source>
</evidence>
<feature type="domain" description="Thiamine pyrophosphate enzyme N-terminal TPP-binding" evidence="17">
    <location>
        <begin position="5"/>
        <end position="118"/>
    </location>
</feature>
<dbReference type="GO" id="GO:0003984">
    <property type="term" value="F:acetolactate synthase activity"/>
    <property type="evidence" value="ECO:0007669"/>
    <property type="project" value="UniProtKB-EC"/>
</dbReference>
<feature type="domain" description="Thiamine pyrophosphate enzyme central" evidence="15">
    <location>
        <begin position="194"/>
        <end position="330"/>
    </location>
</feature>
<gene>
    <name evidence="18" type="primary">ilvB</name>
    <name evidence="18" type="ORF">FAZ21_13535</name>
</gene>
<dbReference type="InterPro" id="IPR029035">
    <property type="entry name" value="DHS-like_NAD/FAD-binding_dom"/>
</dbReference>
<dbReference type="Proteomes" id="UP000310016">
    <property type="component" value="Unassembled WGS sequence"/>
</dbReference>
<evidence type="ECO:0000256" key="3">
    <source>
        <dbReference type="ARBA" id="ARBA00007812"/>
    </source>
</evidence>
<evidence type="ECO:0000256" key="14">
    <source>
        <dbReference type="RuleBase" id="RU003591"/>
    </source>
</evidence>
<dbReference type="InterPro" id="IPR012001">
    <property type="entry name" value="Thiamin_PyroP_enz_TPP-bd_dom"/>
</dbReference>
<comment type="similarity">
    <text evidence="3 14">Belongs to the TPP enzyme family.</text>
</comment>
<protein>
    <recommendedName>
        <fullName evidence="4 14">Acetolactate synthase</fullName>
        <ecNumber evidence="4 14">2.2.1.6</ecNumber>
    </recommendedName>
</protein>
<evidence type="ECO:0000256" key="2">
    <source>
        <dbReference type="ARBA" id="ARBA00005025"/>
    </source>
</evidence>
<evidence type="ECO:0000256" key="13">
    <source>
        <dbReference type="ARBA" id="ARBA00048670"/>
    </source>
</evidence>
<comment type="cofactor">
    <cofactor evidence="14">
        <name>thiamine diphosphate</name>
        <dbReference type="ChEBI" id="CHEBI:58937"/>
    </cofactor>
    <text evidence="14">Binds 1 thiamine pyrophosphate per subunit.</text>
</comment>
<evidence type="ECO:0000256" key="9">
    <source>
        <dbReference type="ARBA" id="ARBA00022827"/>
    </source>
</evidence>
<keyword evidence="12 14" id="KW-0100">Branched-chain amino acid biosynthesis</keyword>
<dbReference type="GO" id="GO:0030976">
    <property type="term" value="F:thiamine pyrophosphate binding"/>
    <property type="evidence" value="ECO:0007669"/>
    <property type="project" value="UniProtKB-UniRule"/>
</dbReference>
<dbReference type="UniPathway" id="UPA00047">
    <property type="reaction ID" value="UER00055"/>
</dbReference>
<dbReference type="InterPro" id="IPR012000">
    <property type="entry name" value="Thiamin_PyroP_enz_cen_dom"/>
</dbReference>
<dbReference type="InterPro" id="IPR011766">
    <property type="entry name" value="TPP_enzyme_TPP-bd"/>
</dbReference>
<keyword evidence="9" id="KW-0274">FAD</keyword>
<dbReference type="PANTHER" id="PTHR18968">
    <property type="entry name" value="THIAMINE PYROPHOSPHATE ENZYMES"/>
    <property type="match status" value="1"/>
</dbReference>
<dbReference type="GO" id="GO:0005948">
    <property type="term" value="C:acetolactate synthase complex"/>
    <property type="evidence" value="ECO:0007669"/>
    <property type="project" value="TreeGrafter"/>
</dbReference>
<keyword evidence="10 14" id="KW-0460">Magnesium</keyword>
<evidence type="ECO:0000256" key="4">
    <source>
        <dbReference type="ARBA" id="ARBA00013145"/>
    </source>
</evidence>
<evidence type="ECO:0000256" key="7">
    <source>
        <dbReference type="ARBA" id="ARBA00022679"/>
    </source>
</evidence>
<dbReference type="FunFam" id="3.40.50.970:FF:000016">
    <property type="entry name" value="Acetolactate synthase"/>
    <property type="match status" value="1"/>
</dbReference>
<dbReference type="OrthoDB" id="2254214at2"/>
<dbReference type="UniPathway" id="UPA00049">
    <property type="reaction ID" value="UER00059"/>
</dbReference>
<feature type="domain" description="Thiamine pyrophosphate enzyme TPP-binding" evidence="16">
    <location>
        <begin position="393"/>
        <end position="542"/>
    </location>
</feature>
<dbReference type="SUPFAM" id="SSF52518">
    <property type="entry name" value="Thiamin diphosphate-binding fold (THDP-binding)"/>
    <property type="match status" value="2"/>
</dbReference>
<name>A0A4U0PTH3_9NEIS</name>